<evidence type="ECO:0000313" key="2">
    <source>
        <dbReference type="EMBL" id="PRQ05592.1"/>
    </source>
</evidence>
<sequence length="339" mass="34847">MFPCSGCKRHLHEADRVCPFCATEQRAVGSEDAAMASGLGSLRSSVGAFVLAAATMLGANACAKDNRADGSSDDTTSGSSDDGTTTTTDSSDTDSTSSTAGDTSDSASDTFDTSLSFYAGADNDLASVSDCDTFQQDCPEGEKCVPYASNGGMWDDNHCVPVTGNGQAGEPCVSGGILEGTDDCGVDSFCWDVMEDNTGVCTDFCQGTSDAPSCPLDTSCVIANGGSIALCLETCDPLMQACPDGYGCYWANAEYNCLLTMQDNALGQPCDTMGTCSPGLICVSGEAIPDCESVACCGAFCSLSEPECAQPGTECSEFFEEGMAPQQYQDVGVCVVPEP</sequence>
<feature type="region of interest" description="Disordered" evidence="1">
    <location>
        <begin position="65"/>
        <end position="108"/>
    </location>
</feature>
<accession>A0A2S9YKL4</accession>
<reference evidence="2 3" key="1">
    <citation type="submission" date="2018-03" db="EMBL/GenBank/DDBJ databases">
        <title>Draft Genome Sequences of the Obligatory Marine Myxobacteria Enhygromyxa salina SWB007.</title>
        <authorList>
            <person name="Poehlein A."/>
            <person name="Moghaddam J.A."/>
            <person name="Harms H."/>
            <person name="Alanjari M."/>
            <person name="Koenig G.M."/>
            <person name="Daniel R."/>
            <person name="Schaeberle T.F."/>
        </authorList>
    </citation>
    <scope>NUCLEOTIDE SEQUENCE [LARGE SCALE GENOMIC DNA]</scope>
    <source>
        <strain evidence="2 3">SWB007</strain>
    </source>
</reference>
<dbReference type="AlphaFoldDB" id="A0A2S9YKL4"/>
<organism evidence="2 3">
    <name type="scientific">Enhygromyxa salina</name>
    <dbReference type="NCBI Taxonomy" id="215803"/>
    <lineage>
        <taxon>Bacteria</taxon>
        <taxon>Pseudomonadati</taxon>
        <taxon>Myxococcota</taxon>
        <taxon>Polyangia</taxon>
        <taxon>Nannocystales</taxon>
        <taxon>Nannocystaceae</taxon>
        <taxon>Enhygromyxa</taxon>
    </lineage>
</organism>
<evidence type="ECO:0000256" key="1">
    <source>
        <dbReference type="SAM" id="MobiDB-lite"/>
    </source>
</evidence>
<feature type="compositionally biased region" description="Low complexity" evidence="1">
    <location>
        <begin position="73"/>
        <end position="108"/>
    </location>
</feature>
<proteinExistence type="predicted"/>
<comment type="caution">
    <text evidence="2">The sequence shown here is derived from an EMBL/GenBank/DDBJ whole genome shotgun (WGS) entry which is preliminary data.</text>
</comment>
<dbReference type="EMBL" id="PVNL01000092">
    <property type="protein sequence ID" value="PRQ05592.1"/>
    <property type="molecule type" value="Genomic_DNA"/>
</dbReference>
<gene>
    <name evidence="2" type="ORF">ENSA7_44820</name>
</gene>
<dbReference type="Proteomes" id="UP000238823">
    <property type="component" value="Unassembled WGS sequence"/>
</dbReference>
<name>A0A2S9YKL4_9BACT</name>
<protein>
    <submittedName>
        <fullName evidence="2">Uncharacterized protein</fullName>
    </submittedName>
</protein>
<evidence type="ECO:0000313" key="3">
    <source>
        <dbReference type="Proteomes" id="UP000238823"/>
    </source>
</evidence>